<dbReference type="InParanoid" id="L9JDT4"/>
<dbReference type="Proteomes" id="UP000011518">
    <property type="component" value="Unassembled WGS sequence"/>
</dbReference>
<dbReference type="EMBL" id="KB321041">
    <property type="protein sequence ID" value="ELW48498.1"/>
    <property type="molecule type" value="Genomic_DNA"/>
</dbReference>
<evidence type="ECO:0000313" key="1">
    <source>
        <dbReference type="EMBL" id="ELW48498.1"/>
    </source>
</evidence>
<proteinExistence type="predicted"/>
<accession>L9JDT4</accession>
<gene>
    <name evidence="1" type="ORF">TREES_T100007909</name>
</gene>
<keyword evidence="2" id="KW-1185">Reference proteome</keyword>
<reference evidence="2" key="1">
    <citation type="submission" date="2012-07" db="EMBL/GenBank/DDBJ databases">
        <title>Genome of the Chinese tree shrew, a rising model animal genetically related to primates.</title>
        <authorList>
            <person name="Zhang G."/>
            <person name="Fan Y."/>
            <person name="Yao Y."/>
            <person name="Huang Z."/>
        </authorList>
    </citation>
    <scope>NUCLEOTIDE SEQUENCE [LARGE SCALE GENOMIC DNA]</scope>
</reference>
<reference evidence="2" key="2">
    <citation type="journal article" date="2013" name="Nat. Commun.">
        <title>Genome of the Chinese tree shrew.</title>
        <authorList>
            <person name="Fan Y."/>
            <person name="Huang Z.Y."/>
            <person name="Cao C.C."/>
            <person name="Chen C.S."/>
            <person name="Chen Y.X."/>
            <person name="Fan D.D."/>
            <person name="He J."/>
            <person name="Hou H.L."/>
            <person name="Hu L."/>
            <person name="Hu X.T."/>
            <person name="Jiang X.T."/>
            <person name="Lai R."/>
            <person name="Lang Y.S."/>
            <person name="Liang B."/>
            <person name="Liao S.G."/>
            <person name="Mu D."/>
            <person name="Ma Y.Y."/>
            <person name="Niu Y.Y."/>
            <person name="Sun X.Q."/>
            <person name="Xia J.Q."/>
            <person name="Xiao J."/>
            <person name="Xiong Z.Q."/>
            <person name="Xu L."/>
            <person name="Yang L."/>
            <person name="Zhang Y."/>
            <person name="Zhao W."/>
            <person name="Zhao X.D."/>
            <person name="Zheng Y.T."/>
            <person name="Zhou J.M."/>
            <person name="Zhu Y.B."/>
            <person name="Zhang G.J."/>
            <person name="Wang J."/>
            <person name="Yao Y.G."/>
        </authorList>
    </citation>
    <scope>NUCLEOTIDE SEQUENCE [LARGE SCALE GENOMIC DNA]</scope>
</reference>
<protein>
    <submittedName>
        <fullName evidence="1">Uncharacterized protein</fullName>
    </submittedName>
</protein>
<evidence type="ECO:0000313" key="2">
    <source>
        <dbReference type="Proteomes" id="UP000011518"/>
    </source>
</evidence>
<organism evidence="1 2">
    <name type="scientific">Tupaia chinensis</name>
    <name type="common">Chinese tree shrew</name>
    <name type="synonym">Tupaia belangeri chinensis</name>
    <dbReference type="NCBI Taxonomy" id="246437"/>
    <lineage>
        <taxon>Eukaryota</taxon>
        <taxon>Metazoa</taxon>
        <taxon>Chordata</taxon>
        <taxon>Craniata</taxon>
        <taxon>Vertebrata</taxon>
        <taxon>Euteleostomi</taxon>
        <taxon>Mammalia</taxon>
        <taxon>Eutheria</taxon>
        <taxon>Euarchontoglires</taxon>
        <taxon>Scandentia</taxon>
        <taxon>Tupaiidae</taxon>
        <taxon>Tupaia</taxon>
    </lineage>
</organism>
<dbReference type="AlphaFoldDB" id="L9JDT4"/>
<name>L9JDT4_TUPCH</name>
<sequence>MLGLLSWVHGLPYPQQEHLRPLQIVEGNDRAEGPVWRTMKAAWAGPLSRSYHRSSSLADFSVSREREVLEYSPDPPAPLGGQSLLPSTGCMGGVQGLEVAWSFSDGCKPAFRAAAGQQTKADRPYLQNAPAALFSFLSTQKRDFLRLQAEVKRWPQDSKRKDVISLDISMCHSLAVAVPYHSCVLLERVPIIIIIIHTAMQCEVVQAIPHAALLHDEIEHF</sequence>